<sequence>MFHSSSESFKRSSSMELSSFFNVASSDTACNLGTLKLARSI</sequence>
<dbReference type="EMBL" id="BK015247">
    <property type="protein sequence ID" value="DAD97752.1"/>
    <property type="molecule type" value="Genomic_DNA"/>
</dbReference>
<evidence type="ECO:0000313" key="1">
    <source>
        <dbReference type="EMBL" id="DAD97752.1"/>
    </source>
</evidence>
<protein>
    <submittedName>
        <fullName evidence="1">Uncharacterized protein</fullName>
    </submittedName>
</protein>
<name>A0A8S5NU86_9CAUD</name>
<accession>A0A8S5NU86</accession>
<proteinExistence type="predicted"/>
<reference evidence="1" key="1">
    <citation type="journal article" date="2021" name="Proc. Natl. Acad. Sci. U.S.A.">
        <title>A Catalog of Tens of Thousands of Viruses from Human Metagenomes Reveals Hidden Associations with Chronic Diseases.</title>
        <authorList>
            <person name="Tisza M.J."/>
            <person name="Buck C.B."/>
        </authorList>
    </citation>
    <scope>NUCLEOTIDE SEQUENCE</scope>
    <source>
        <strain evidence="1">CtrTt13</strain>
    </source>
</reference>
<organism evidence="1">
    <name type="scientific">Podoviridae sp. ctrTt13</name>
    <dbReference type="NCBI Taxonomy" id="2825279"/>
    <lineage>
        <taxon>Viruses</taxon>
        <taxon>Duplodnaviria</taxon>
        <taxon>Heunggongvirae</taxon>
        <taxon>Uroviricota</taxon>
        <taxon>Caudoviricetes</taxon>
    </lineage>
</organism>